<feature type="transmembrane region" description="Helical" evidence="1">
    <location>
        <begin position="78"/>
        <end position="95"/>
    </location>
</feature>
<dbReference type="Proteomes" id="UP000190641">
    <property type="component" value="Unassembled WGS sequence"/>
</dbReference>
<evidence type="ECO:0000313" key="2">
    <source>
        <dbReference type="EMBL" id="OOR71330.1"/>
    </source>
</evidence>
<keyword evidence="1" id="KW-0812">Transmembrane</keyword>
<keyword evidence="1" id="KW-0472">Membrane</keyword>
<proteinExistence type="predicted"/>
<reference evidence="2 3" key="1">
    <citation type="submission" date="2017-01" db="EMBL/GenBank/DDBJ databases">
        <title>Bacillus cereus isolates.</title>
        <authorList>
            <person name="Beno S.M."/>
        </authorList>
    </citation>
    <scope>NUCLEOTIDE SEQUENCE [LARGE SCALE GENOMIC DNA]</scope>
    <source>
        <strain evidence="2 3">FSL K6-1030</strain>
    </source>
</reference>
<feature type="transmembrane region" description="Helical" evidence="1">
    <location>
        <begin position="399"/>
        <end position="425"/>
    </location>
</feature>
<keyword evidence="1" id="KW-1133">Transmembrane helix</keyword>
<gene>
    <name evidence="2" type="ORF">BLX06_31365</name>
</gene>
<dbReference type="EMBL" id="MUAU01000221">
    <property type="protein sequence ID" value="OOR71330.1"/>
    <property type="molecule type" value="Genomic_DNA"/>
</dbReference>
<feature type="transmembrane region" description="Helical" evidence="1">
    <location>
        <begin position="162"/>
        <end position="187"/>
    </location>
</feature>
<dbReference type="AlphaFoldDB" id="A0A9X6B3E6"/>
<comment type="caution">
    <text evidence="2">The sequence shown here is derived from an EMBL/GenBank/DDBJ whole genome shotgun (WGS) entry which is preliminary data.</text>
</comment>
<feature type="transmembrane region" description="Helical" evidence="1">
    <location>
        <begin position="36"/>
        <end position="57"/>
    </location>
</feature>
<evidence type="ECO:0000256" key="1">
    <source>
        <dbReference type="SAM" id="Phobius"/>
    </source>
</evidence>
<feature type="transmembrane region" description="Helical" evidence="1">
    <location>
        <begin position="514"/>
        <end position="536"/>
    </location>
</feature>
<feature type="transmembrane region" description="Helical" evidence="1">
    <location>
        <begin position="355"/>
        <end position="373"/>
    </location>
</feature>
<protein>
    <submittedName>
        <fullName evidence="2">Uncharacterized protein</fullName>
    </submittedName>
</protein>
<accession>A0A9X6B3E6</accession>
<feature type="transmembrane region" description="Helical" evidence="1">
    <location>
        <begin position="199"/>
        <end position="221"/>
    </location>
</feature>
<feature type="transmembrane region" description="Helical" evidence="1">
    <location>
        <begin position="130"/>
        <end position="150"/>
    </location>
</feature>
<feature type="transmembrane region" description="Helical" evidence="1">
    <location>
        <begin position="432"/>
        <end position="455"/>
    </location>
</feature>
<dbReference type="RefSeq" id="WP_078187870.1">
    <property type="nucleotide sequence ID" value="NZ_MUAU01000221.1"/>
</dbReference>
<evidence type="ECO:0000313" key="3">
    <source>
        <dbReference type="Proteomes" id="UP000190641"/>
    </source>
</evidence>
<feature type="transmembrane region" description="Helical" evidence="1">
    <location>
        <begin position="242"/>
        <end position="265"/>
    </location>
</feature>
<organism evidence="2 3">
    <name type="scientific">Bacillus cereus</name>
    <dbReference type="NCBI Taxonomy" id="1396"/>
    <lineage>
        <taxon>Bacteria</taxon>
        <taxon>Bacillati</taxon>
        <taxon>Bacillota</taxon>
        <taxon>Bacilli</taxon>
        <taxon>Bacillales</taxon>
        <taxon>Bacillaceae</taxon>
        <taxon>Bacillus</taxon>
        <taxon>Bacillus cereus group</taxon>
    </lineage>
</organism>
<sequence length="547" mass="63690">MSKVNNIFTIIFMQHILHFRWLVSRYNPYAVLNKKMVLQIIITLSIVLGFVFYFTFLSSFHFVQISGITLSVSLMKKMYAIFYILLFISLIKGSFNDVYLRAFFSHDIQLLKLRNLSTFNIQFSKLIDTYFLNILIFVLPLHSGMFYAMIKISGVKMSGYSFCTIFGVVIFALFFRMTILLLTYIFGKGNSNSSIVTSSFIFLFKLLIFGCITFIVVRYFFDRNLLNVWINVLNQSDYFINFFDYWYQWLPILIIVSLVFNIFLLRKYECHFNVYKIEDKQIKDKKKDSIFTELFISEKVYSKVLNIFFKDLLLLIRGESLSLGFIKGGLIASACSLGVITAFSMNFSQEHHQGIFIIIVLSHQIVLAGLLSAKIGKLSSIDLEKSWIVLYQARLKNPYFIYIAKFHLHFLTIFPIILISTFILLFFIKVSFFLIVCFLLSALCICLTVTLSFILGSACFPDFNWESKDKVNTSILGHLTENLFIRSYEVINIAFIGTKVAFLYAGKIEIQDFLYSYIQVILITTLIWNVIILIILRAPLWKGWKFK</sequence>
<name>A0A9X6B3E6_BACCE</name>